<dbReference type="Proteomes" id="UP000198604">
    <property type="component" value="Unassembled WGS sequence"/>
</dbReference>
<evidence type="ECO:0000256" key="1">
    <source>
        <dbReference type="SAM" id="Phobius"/>
    </source>
</evidence>
<evidence type="ECO:0000313" key="2">
    <source>
        <dbReference type="EMBL" id="CQR26144.1"/>
    </source>
</evidence>
<dbReference type="EMBL" id="CTEN01000008">
    <property type="protein sequence ID" value="CQR26144.1"/>
    <property type="molecule type" value="Genomic_DNA"/>
</dbReference>
<dbReference type="AlphaFoldDB" id="A0A0E3WFU5"/>
<keyword evidence="1" id="KW-0472">Membrane</keyword>
<feature type="transmembrane region" description="Helical" evidence="1">
    <location>
        <begin position="7"/>
        <end position="28"/>
    </location>
</feature>
<accession>A0A0E3WFU5</accession>
<keyword evidence="1" id="KW-1133">Transmembrane helix</keyword>
<keyword evidence="3" id="KW-1185">Reference proteome</keyword>
<feature type="transmembrane region" description="Helical" evidence="1">
    <location>
        <begin position="34"/>
        <end position="60"/>
    </location>
</feature>
<feature type="transmembrane region" description="Helical" evidence="1">
    <location>
        <begin position="72"/>
        <end position="91"/>
    </location>
</feature>
<reference evidence="3" key="1">
    <citation type="submission" date="2015-03" db="EMBL/GenBank/DDBJ databases">
        <authorList>
            <person name="Urmite Genomes"/>
        </authorList>
    </citation>
    <scope>NUCLEOTIDE SEQUENCE [LARGE SCALE GENOMIC DNA]</scope>
    <source>
        <strain evidence="3">FF10</strain>
    </source>
</reference>
<keyword evidence="1" id="KW-0812">Transmembrane</keyword>
<protein>
    <submittedName>
        <fullName evidence="2">Uncharacterized protein</fullName>
    </submittedName>
</protein>
<gene>
    <name evidence="2" type="ORF">BN1356_02488</name>
</gene>
<sequence>MKFFEIWFLGTLSLQLVMWTYIFILSTSDPATSWLIFINFYAFIISLIQCPLFAVTYLYLDKRLERWRWWHSFLIWLGTYLLILIPAYVIYV</sequence>
<name>A0A0E3WFU5_9STRE</name>
<organism evidence="2 3">
    <name type="scientific">Streptococcus varani</name>
    <dbReference type="NCBI Taxonomy" id="1608583"/>
    <lineage>
        <taxon>Bacteria</taxon>
        <taxon>Bacillati</taxon>
        <taxon>Bacillota</taxon>
        <taxon>Bacilli</taxon>
        <taxon>Lactobacillales</taxon>
        <taxon>Streptococcaceae</taxon>
        <taxon>Streptococcus</taxon>
    </lineage>
</organism>
<dbReference type="OrthoDB" id="9941006at2"/>
<proteinExistence type="predicted"/>
<evidence type="ECO:0000313" key="3">
    <source>
        <dbReference type="Proteomes" id="UP000198604"/>
    </source>
</evidence>